<dbReference type="Pfam" id="PF19445">
    <property type="entry name" value="eIF3h_C"/>
    <property type="match status" value="1"/>
</dbReference>
<keyword evidence="5" id="KW-0648">Protein biosynthesis</keyword>
<gene>
    <name evidence="5" type="primary">EIF3H</name>
</gene>
<dbReference type="InterPro" id="IPR045810">
    <property type="entry name" value="eIF3h_C"/>
</dbReference>
<dbReference type="InterPro" id="IPR050242">
    <property type="entry name" value="JAMM_MPN+_peptidase_M67A"/>
</dbReference>
<evidence type="ECO:0000313" key="5">
    <source>
        <dbReference type="RefSeq" id="XP_006734356.1"/>
    </source>
</evidence>
<protein>
    <submittedName>
        <fullName evidence="5">Eukaryotic translation initiation factor 3 subunit H</fullName>
    </submittedName>
</protein>
<dbReference type="STRING" id="9713.A0A2U3XSC0"/>
<dbReference type="RefSeq" id="XP_006734356.1">
    <property type="nucleotide sequence ID" value="XM_006734293.2"/>
</dbReference>
<name>A0A2U3XSC0_LEPWE</name>
<proteinExistence type="predicted"/>
<evidence type="ECO:0000313" key="4">
    <source>
        <dbReference type="Proteomes" id="UP000245341"/>
    </source>
</evidence>
<dbReference type="OrthoDB" id="10265695at2759"/>
<dbReference type="Gene3D" id="3.40.140.10">
    <property type="entry name" value="Cytidine Deaminase, domain 2"/>
    <property type="match status" value="1"/>
</dbReference>
<feature type="compositionally biased region" description="Low complexity" evidence="1">
    <location>
        <begin position="8"/>
        <end position="21"/>
    </location>
</feature>
<evidence type="ECO:0000256" key="1">
    <source>
        <dbReference type="SAM" id="MobiDB-lite"/>
    </source>
</evidence>
<feature type="compositionally biased region" description="Low complexity" evidence="1">
    <location>
        <begin position="161"/>
        <end position="172"/>
    </location>
</feature>
<dbReference type="Pfam" id="PF01398">
    <property type="entry name" value="JAB"/>
    <property type="match status" value="1"/>
</dbReference>
<dbReference type="GeneID" id="102750235"/>
<sequence length="235" mass="25601">MASRKEGTGSAATSSSSTTGPAGKGKGKGGSGDSAVKQVQIDGLVVLKIIKHYQEEGQGTEVVQGVLLGLVVEDRLEITNCFPFPQHTEDDADFDEELDSADFIEVVFDGRLLTPHLAAVAVGVQQRSPRWDSLDLEHASNNPGRQEGSIGSCSCPQATYQQRRQQENMQRQSRGEPPLPEEDLSKLFKPPQPPARMDSLLIAGQINTYCQNIKEFTAQNLGKLFMAQALQEYNN</sequence>
<accession>A0A2U3XSC0</accession>
<evidence type="ECO:0000259" key="3">
    <source>
        <dbReference type="Pfam" id="PF19445"/>
    </source>
</evidence>
<feature type="domain" description="JAB1/MPN/MOV34 metalloenzyme" evidence="2">
    <location>
        <begin position="35"/>
        <end position="99"/>
    </location>
</feature>
<feature type="domain" description="eIF3h C-terminal" evidence="3">
    <location>
        <begin position="158"/>
        <end position="233"/>
    </location>
</feature>
<feature type="region of interest" description="Disordered" evidence="1">
    <location>
        <begin position="134"/>
        <end position="193"/>
    </location>
</feature>
<dbReference type="GO" id="GO:0008237">
    <property type="term" value="F:metallopeptidase activity"/>
    <property type="evidence" value="ECO:0007669"/>
    <property type="project" value="InterPro"/>
</dbReference>
<dbReference type="PANTHER" id="PTHR10410">
    <property type="entry name" value="EUKARYOTIC TRANSLATION INITIATION FACTOR 3 -RELATED"/>
    <property type="match status" value="1"/>
</dbReference>
<feature type="region of interest" description="Disordered" evidence="1">
    <location>
        <begin position="1"/>
        <end position="34"/>
    </location>
</feature>
<dbReference type="GO" id="GO:0003743">
    <property type="term" value="F:translation initiation factor activity"/>
    <property type="evidence" value="ECO:0007669"/>
    <property type="project" value="UniProtKB-KW"/>
</dbReference>
<keyword evidence="5" id="KW-0396">Initiation factor</keyword>
<feature type="compositionally biased region" description="Polar residues" evidence="1">
    <location>
        <begin position="139"/>
        <end position="160"/>
    </location>
</feature>
<dbReference type="Proteomes" id="UP000245341">
    <property type="component" value="Unplaced"/>
</dbReference>
<organism evidence="4 5">
    <name type="scientific">Leptonychotes weddellii</name>
    <name type="common">Weddell seal</name>
    <name type="synonym">Otaria weddellii</name>
    <dbReference type="NCBI Taxonomy" id="9713"/>
    <lineage>
        <taxon>Eukaryota</taxon>
        <taxon>Metazoa</taxon>
        <taxon>Chordata</taxon>
        <taxon>Craniata</taxon>
        <taxon>Vertebrata</taxon>
        <taxon>Euteleostomi</taxon>
        <taxon>Mammalia</taxon>
        <taxon>Eutheria</taxon>
        <taxon>Laurasiatheria</taxon>
        <taxon>Carnivora</taxon>
        <taxon>Caniformia</taxon>
        <taxon>Pinnipedia</taxon>
        <taxon>Phocidae</taxon>
        <taxon>Monachinae</taxon>
        <taxon>Lobodontini</taxon>
        <taxon>Leptonychotes</taxon>
    </lineage>
</organism>
<keyword evidence="4" id="KW-1185">Reference proteome</keyword>
<dbReference type="KEGG" id="lww:102750235"/>
<feature type="compositionally biased region" description="Gly residues" evidence="1">
    <location>
        <begin position="22"/>
        <end position="32"/>
    </location>
</feature>
<dbReference type="AlphaFoldDB" id="A0A2U3XSC0"/>
<dbReference type="CTD" id="8667"/>
<dbReference type="InterPro" id="IPR000555">
    <property type="entry name" value="JAMM/MPN+_dom"/>
</dbReference>
<evidence type="ECO:0000259" key="2">
    <source>
        <dbReference type="Pfam" id="PF01398"/>
    </source>
</evidence>
<reference evidence="5" key="1">
    <citation type="submission" date="2025-08" db="UniProtKB">
        <authorList>
            <consortium name="RefSeq"/>
        </authorList>
    </citation>
    <scope>IDENTIFICATION</scope>
    <source>
        <tissue evidence="5">Liver</tissue>
    </source>
</reference>